<accession>A0ABT6F0Y9</accession>
<dbReference type="PANTHER" id="PTHR44825:SF1">
    <property type="entry name" value="DNAJ HOMOLOG SUBFAMILY C MEMBER 4"/>
    <property type="match status" value="1"/>
</dbReference>
<dbReference type="InterPro" id="IPR001623">
    <property type="entry name" value="DnaJ_domain"/>
</dbReference>
<protein>
    <submittedName>
        <fullName evidence="2">DnaJ domain-containing protein</fullName>
    </submittedName>
</protein>
<sequence length="212" mass="24413">MSDTNYYTILQISASASQEEVKDAYRRLVKQFHPDLNLTTAANHERMAAINAAYEVLGDPQHRQSYDEQRQRCRTIGQTVPNPQRGHDLELQWWFSQVYHPVCHLIDGILEPLPSQLNALAADPFDDDLMAEFQSYLDRCQQSLALAQRCFQMMPNPTEVAKVATNLFYCLSLIGDGLEEMDRFSQCFNDYYLHTGQELFRHAANAYDRANV</sequence>
<dbReference type="InterPro" id="IPR036869">
    <property type="entry name" value="J_dom_sf"/>
</dbReference>
<dbReference type="PANTHER" id="PTHR44825">
    <property type="match status" value="1"/>
</dbReference>
<dbReference type="PRINTS" id="PR00625">
    <property type="entry name" value="JDOMAIN"/>
</dbReference>
<dbReference type="CDD" id="cd06257">
    <property type="entry name" value="DnaJ"/>
    <property type="match status" value="1"/>
</dbReference>
<dbReference type="EMBL" id="JAKKUT010000002">
    <property type="protein sequence ID" value="MDG2991526.1"/>
    <property type="molecule type" value="Genomic_DNA"/>
</dbReference>
<dbReference type="PROSITE" id="PS50076">
    <property type="entry name" value="DNAJ_2"/>
    <property type="match status" value="1"/>
</dbReference>
<dbReference type="InterPro" id="IPR052763">
    <property type="entry name" value="DnaJ_C4"/>
</dbReference>
<dbReference type="SMART" id="SM00271">
    <property type="entry name" value="DnaJ"/>
    <property type="match status" value="1"/>
</dbReference>
<feature type="domain" description="J" evidence="1">
    <location>
        <begin position="5"/>
        <end position="70"/>
    </location>
</feature>
<dbReference type="SUPFAM" id="SSF46565">
    <property type="entry name" value="Chaperone J-domain"/>
    <property type="match status" value="1"/>
</dbReference>
<evidence type="ECO:0000313" key="2">
    <source>
        <dbReference type="EMBL" id="MDG2991526.1"/>
    </source>
</evidence>
<dbReference type="Pfam" id="PF00226">
    <property type="entry name" value="DnaJ"/>
    <property type="match status" value="1"/>
</dbReference>
<dbReference type="Gene3D" id="1.10.287.110">
    <property type="entry name" value="DnaJ domain"/>
    <property type="match status" value="1"/>
</dbReference>
<evidence type="ECO:0000259" key="1">
    <source>
        <dbReference type="PROSITE" id="PS50076"/>
    </source>
</evidence>
<organism evidence="2 3">
    <name type="scientific">Candidatus Synechococcus calcipolaris G9</name>
    <dbReference type="NCBI Taxonomy" id="1497997"/>
    <lineage>
        <taxon>Bacteria</taxon>
        <taxon>Bacillati</taxon>
        <taxon>Cyanobacteriota</taxon>
        <taxon>Cyanophyceae</taxon>
        <taxon>Synechococcales</taxon>
        <taxon>Synechococcaceae</taxon>
        <taxon>Synechococcus</taxon>
    </lineage>
</organism>
<name>A0ABT6F0Y9_9SYNE</name>
<proteinExistence type="predicted"/>
<gene>
    <name evidence="2" type="ORF">L3556_11380</name>
</gene>
<reference evidence="2" key="2">
    <citation type="submission" date="2022-01" db="EMBL/GenBank/DDBJ databases">
        <authorList>
            <person name="Zivanovic Y."/>
            <person name="Moreira D."/>
            <person name="Lopez-Garcia P."/>
        </authorList>
    </citation>
    <scope>NUCLEOTIDE SEQUENCE</scope>
    <source>
        <strain evidence="2">G9</strain>
    </source>
</reference>
<dbReference type="Proteomes" id="UP001154265">
    <property type="component" value="Unassembled WGS sequence"/>
</dbReference>
<keyword evidence="3" id="KW-1185">Reference proteome</keyword>
<reference evidence="2" key="1">
    <citation type="journal article" date="2022" name="Genome Biol. Evol.">
        <title>A New Gene Family Diagnostic for Intracellular Biomineralization of Amorphous Ca Carbonates by Cyanobacteria.</title>
        <authorList>
            <person name="Benzerara K."/>
            <person name="Duprat E."/>
            <person name="Bitard-Feildel T."/>
            <person name="Caumes G."/>
            <person name="Cassier-Chauvat C."/>
            <person name="Chauvat F."/>
            <person name="Dezi M."/>
            <person name="Diop S.I."/>
            <person name="Gaschignard G."/>
            <person name="Gorgen S."/>
            <person name="Gugger M."/>
            <person name="Lopez-Garcia P."/>
            <person name="Millet M."/>
            <person name="Skouri-Panet F."/>
            <person name="Moreira D."/>
            <person name="Callebaut I."/>
        </authorList>
    </citation>
    <scope>NUCLEOTIDE SEQUENCE</scope>
    <source>
        <strain evidence="2">G9</strain>
    </source>
</reference>
<dbReference type="RefSeq" id="WP_277867389.1">
    <property type="nucleotide sequence ID" value="NZ_JAKKUT010000002.1"/>
</dbReference>
<evidence type="ECO:0000313" key="3">
    <source>
        <dbReference type="Proteomes" id="UP001154265"/>
    </source>
</evidence>
<comment type="caution">
    <text evidence="2">The sequence shown here is derived from an EMBL/GenBank/DDBJ whole genome shotgun (WGS) entry which is preliminary data.</text>
</comment>